<feature type="transmembrane region" description="Helical" evidence="1">
    <location>
        <begin position="17"/>
        <end position="39"/>
    </location>
</feature>
<keyword evidence="3" id="KW-1185">Reference proteome</keyword>
<sequence length="140" mass="15129">MRFFQQLSVMPRRQGRLVLVVFLFDFMVFGHGLLLMLNSPERGDLVLLGSVVVAAAVLVGIAAVVRLVRWVGRGCPQVPPTVELLGLAKGLGVGAVVMLVVSLAQLLTGNPVAVQWYFLLIGCFLGAFWAFFDITAENGD</sequence>
<dbReference type="EMBL" id="CP017298">
    <property type="protein sequence ID" value="AOS46911.1"/>
    <property type="molecule type" value="Genomic_DNA"/>
</dbReference>
<evidence type="ECO:0000313" key="2">
    <source>
        <dbReference type="EMBL" id="AOS46911.1"/>
    </source>
</evidence>
<dbReference type="KEGG" id="phon:BH719_02720"/>
<keyword evidence="1" id="KW-1133">Transmembrane helix</keyword>
<feature type="transmembrane region" description="Helical" evidence="1">
    <location>
        <begin position="45"/>
        <end position="65"/>
    </location>
</feature>
<name>A0A1D8B187_9ACTO</name>
<feature type="transmembrane region" description="Helical" evidence="1">
    <location>
        <begin position="86"/>
        <end position="108"/>
    </location>
</feature>
<protein>
    <submittedName>
        <fullName evidence="2">Cytochrome C biogenesis protein</fullName>
    </submittedName>
</protein>
<reference evidence="2 3" key="1">
    <citation type="submission" date="2016-09" db="EMBL/GenBank/DDBJ databases">
        <title>Complete genome sequence of Actinomyces hongkongensis HKU8.</title>
        <authorList>
            <person name="Gao Y.-X."/>
            <person name="Zhou Y.-Y."/>
            <person name="Xie Y."/>
            <person name="Wang M."/>
            <person name="Wang S.-J."/>
            <person name="Shen S.-G."/>
        </authorList>
    </citation>
    <scope>NUCLEOTIDE SEQUENCE [LARGE SCALE GENOMIC DNA]</scope>
    <source>
        <strain evidence="2 3">HKU8</strain>
    </source>
</reference>
<dbReference type="STRING" id="178339.BH719_02720"/>
<keyword evidence="1" id="KW-0472">Membrane</keyword>
<dbReference type="Proteomes" id="UP000095214">
    <property type="component" value="Chromosome"/>
</dbReference>
<keyword evidence="1" id="KW-0812">Transmembrane</keyword>
<dbReference type="OrthoDB" id="9958330at2"/>
<feature type="transmembrane region" description="Helical" evidence="1">
    <location>
        <begin position="114"/>
        <end position="132"/>
    </location>
</feature>
<dbReference type="AlphaFoldDB" id="A0A1D8B187"/>
<gene>
    <name evidence="2" type="ORF">BH719_02720</name>
</gene>
<evidence type="ECO:0000256" key="1">
    <source>
        <dbReference type="SAM" id="Phobius"/>
    </source>
</evidence>
<evidence type="ECO:0000313" key="3">
    <source>
        <dbReference type="Proteomes" id="UP000095214"/>
    </source>
</evidence>
<accession>A0A1D8B187</accession>
<dbReference type="RefSeq" id="WP_009743212.1">
    <property type="nucleotide sequence ID" value="NZ_CP017298.1"/>
</dbReference>
<proteinExistence type="predicted"/>
<organism evidence="2 3">
    <name type="scientific">Pauljensenia hongkongensis</name>
    <dbReference type="NCBI Taxonomy" id="178339"/>
    <lineage>
        <taxon>Bacteria</taxon>
        <taxon>Bacillati</taxon>
        <taxon>Actinomycetota</taxon>
        <taxon>Actinomycetes</taxon>
        <taxon>Actinomycetales</taxon>
        <taxon>Actinomycetaceae</taxon>
        <taxon>Pauljensenia</taxon>
    </lineage>
</organism>